<evidence type="ECO:0000259" key="1">
    <source>
        <dbReference type="Pfam" id="PF18765"/>
    </source>
</evidence>
<dbReference type="Pfam" id="PF18765">
    <property type="entry name" value="Polbeta"/>
    <property type="match status" value="1"/>
</dbReference>
<keyword evidence="2" id="KW-0808">Transferase</keyword>
<sequence length="104" mass="11819">MNFNLDKGLIQRIREIGRNYAIEKIVLFGSRARGENNPTSDIDLAVFPLPEFNSKGRLTSNFDDLNTLLKIDTIFISETIDPKLLDNINREGVSLYERSACKSQ</sequence>
<organism evidence="2 3">
    <name type="scientific">Desulfosporosinus acidiphilus (strain DSM 22704 / JCM 16185 / SJ4)</name>
    <dbReference type="NCBI Taxonomy" id="646529"/>
    <lineage>
        <taxon>Bacteria</taxon>
        <taxon>Bacillati</taxon>
        <taxon>Bacillota</taxon>
        <taxon>Clostridia</taxon>
        <taxon>Eubacteriales</taxon>
        <taxon>Desulfitobacteriaceae</taxon>
        <taxon>Desulfosporosinus</taxon>
    </lineage>
</organism>
<dbReference type="PANTHER" id="PTHR43852:SF2">
    <property type="entry name" value="PROTEIN ADENYLYLTRANSFERASE MNTA"/>
    <property type="match status" value="1"/>
</dbReference>
<dbReference type="SUPFAM" id="SSF81301">
    <property type="entry name" value="Nucleotidyltransferase"/>
    <property type="match status" value="1"/>
</dbReference>
<name>I4DBD3_DESAJ</name>
<dbReference type="HOGENOM" id="CLU_130257_5_0_9"/>
<dbReference type="eggNOG" id="COG1669">
    <property type="taxonomic scope" value="Bacteria"/>
</dbReference>
<dbReference type="Proteomes" id="UP000002892">
    <property type="component" value="Chromosome"/>
</dbReference>
<dbReference type="InterPro" id="IPR052930">
    <property type="entry name" value="TA_antitoxin_MntA"/>
</dbReference>
<accession>I4DBD3</accession>
<reference evidence="2 3" key="1">
    <citation type="journal article" date="2012" name="J. Bacteriol.">
        <title>Complete genome sequences of Desulfosporosinus orientis DSM765T, Desulfosporosinus youngiae DSM17734T, Desulfosporosinus meridiei DSM13257T, and Desulfosporosinus acidiphilus DSM22704T.</title>
        <authorList>
            <person name="Pester M."/>
            <person name="Brambilla E."/>
            <person name="Alazard D."/>
            <person name="Rattei T."/>
            <person name="Weinmaier T."/>
            <person name="Han J."/>
            <person name="Lucas S."/>
            <person name="Lapidus A."/>
            <person name="Cheng J.F."/>
            <person name="Goodwin L."/>
            <person name="Pitluck S."/>
            <person name="Peters L."/>
            <person name="Ovchinnikova G."/>
            <person name="Teshima H."/>
            <person name="Detter J.C."/>
            <person name="Han C.S."/>
            <person name="Tapia R."/>
            <person name="Land M.L."/>
            <person name="Hauser L."/>
            <person name="Kyrpides N.C."/>
            <person name="Ivanova N.N."/>
            <person name="Pagani I."/>
            <person name="Huntmann M."/>
            <person name="Wei C.L."/>
            <person name="Davenport K.W."/>
            <person name="Daligault H."/>
            <person name="Chain P.S."/>
            <person name="Chen A."/>
            <person name="Mavromatis K."/>
            <person name="Markowitz V."/>
            <person name="Szeto E."/>
            <person name="Mikhailova N."/>
            <person name="Pati A."/>
            <person name="Wagner M."/>
            <person name="Woyke T."/>
            <person name="Ollivier B."/>
            <person name="Klenk H.P."/>
            <person name="Spring S."/>
            <person name="Loy A."/>
        </authorList>
    </citation>
    <scope>NUCLEOTIDE SEQUENCE [LARGE SCALE GENOMIC DNA]</scope>
    <source>
        <strain evidence="3">DSM 22704 / JCM 16185 / SJ4</strain>
    </source>
</reference>
<dbReference type="Gene3D" id="3.30.460.10">
    <property type="entry name" value="Beta Polymerase, domain 2"/>
    <property type="match status" value="1"/>
</dbReference>
<dbReference type="CDD" id="cd05403">
    <property type="entry name" value="NT_KNTase_like"/>
    <property type="match status" value="1"/>
</dbReference>
<dbReference type="PANTHER" id="PTHR43852">
    <property type="entry name" value="NUCLEOTIDYLTRANSFERASE"/>
    <property type="match status" value="1"/>
</dbReference>
<feature type="domain" description="Polymerase beta nucleotidyltransferase" evidence="1">
    <location>
        <begin position="12"/>
        <end position="99"/>
    </location>
</feature>
<protein>
    <submittedName>
        <fullName evidence="2">Putative nucleotidyltransferase</fullName>
    </submittedName>
</protein>
<evidence type="ECO:0000313" key="3">
    <source>
        <dbReference type="Proteomes" id="UP000002892"/>
    </source>
</evidence>
<dbReference type="STRING" id="646529.Desaci_4250"/>
<keyword evidence="3" id="KW-1185">Reference proteome</keyword>
<dbReference type="RefSeq" id="WP_014829093.1">
    <property type="nucleotide sequence ID" value="NC_018068.1"/>
</dbReference>
<gene>
    <name evidence="2" type="ordered locus">Desaci_4250</name>
</gene>
<evidence type="ECO:0000313" key="2">
    <source>
        <dbReference type="EMBL" id="AFM43107.1"/>
    </source>
</evidence>
<dbReference type="InterPro" id="IPR041633">
    <property type="entry name" value="Polbeta"/>
</dbReference>
<dbReference type="EMBL" id="CP003639">
    <property type="protein sequence ID" value="AFM43107.1"/>
    <property type="molecule type" value="Genomic_DNA"/>
</dbReference>
<dbReference type="InterPro" id="IPR043519">
    <property type="entry name" value="NT_sf"/>
</dbReference>
<dbReference type="GO" id="GO:0016740">
    <property type="term" value="F:transferase activity"/>
    <property type="evidence" value="ECO:0007669"/>
    <property type="project" value="UniProtKB-KW"/>
</dbReference>
<proteinExistence type="predicted"/>
<dbReference type="KEGG" id="dai:Desaci_4250"/>
<dbReference type="AlphaFoldDB" id="I4DBD3"/>